<name>A0A6J4MPB9_9ACTN</name>
<dbReference type="InterPro" id="IPR011051">
    <property type="entry name" value="RmlC_Cupin_sf"/>
</dbReference>
<accession>A0A6J4MPB9</accession>
<proteinExistence type="predicted"/>
<gene>
    <name evidence="2" type="ORF">AVDCRST_MAG47-498</name>
</gene>
<dbReference type="Gene3D" id="2.60.120.10">
    <property type="entry name" value="Jelly Rolls"/>
    <property type="match status" value="1"/>
</dbReference>
<organism evidence="2">
    <name type="scientific">uncultured Nocardioidaceae bacterium</name>
    <dbReference type="NCBI Taxonomy" id="253824"/>
    <lineage>
        <taxon>Bacteria</taxon>
        <taxon>Bacillati</taxon>
        <taxon>Actinomycetota</taxon>
        <taxon>Actinomycetes</taxon>
        <taxon>Propionibacteriales</taxon>
        <taxon>Nocardioidaceae</taxon>
        <taxon>environmental samples</taxon>
    </lineage>
</organism>
<feature type="region of interest" description="Disordered" evidence="1">
    <location>
        <begin position="98"/>
        <end position="120"/>
    </location>
</feature>
<dbReference type="AlphaFoldDB" id="A0A6J4MPB9"/>
<evidence type="ECO:0000256" key="1">
    <source>
        <dbReference type="SAM" id="MobiDB-lite"/>
    </source>
</evidence>
<reference evidence="2" key="1">
    <citation type="submission" date="2020-02" db="EMBL/GenBank/DDBJ databases">
        <authorList>
            <person name="Meier V. D."/>
        </authorList>
    </citation>
    <scope>NUCLEOTIDE SEQUENCE</scope>
    <source>
        <strain evidence="2">AVDCRST_MAG47</strain>
    </source>
</reference>
<dbReference type="InterPro" id="IPR014710">
    <property type="entry name" value="RmlC-like_jellyroll"/>
</dbReference>
<dbReference type="EMBL" id="CADCUK010000034">
    <property type="protein sequence ID" value="CAA9364991.1"/>
    <property type="molecule type" value="Genomic_DNA"/>
</dbReference>
<protein>
    <submittedName>
        <fullName evidence="2">Hypothetical cytosolic protein</fullName>
    </submittedName>
</protein>
<dbReference type="SUPFAM" id="SSF51182">
    <property type="entry name" value="RmlC-like cupins"/>
    <property type="match status" value="1"/>
</dbReference>
<feature type="compositionally biased region" description="Low complexity" evidence="1">
    <location>
        <begin position="99"/>
        <end position="113"/>
    </location>
</feature>
<sequence length="120" mass="13067">MTLDPVVTNPRHYSVVFENDRVRVLEYQDVPGERTTPHQHPDSVMYTLSTFRRRLVSGGGDREVQLDAGTVGWLPAQEHHGENIGDTPTHVIFVELKEPGPTAAGARAAASPGDLGPQTS</sequence>
<evidence type="ECO:0000313" key="2">
    <source>
        <dbReference type="EMBL" id="CAA9364991.1"/>
    </source>
</evidence>